<name>A0ABP9C4D6_9ACTN</name>
<proteinExistence type="predicted"/>
<dbReference type="InterPro" id="IPR018721">
    <property type="entry name" value="DUF2252"/>
</dbReference>
<organism evidence="1 2">
    <name type="scientific">Tomitella cavernea</name>
    <dbReference type="NCBI Taxonomy" id="1387982"/>
    <lineage>
        <taxon>Bacteria</taxon>
        <taxon>Bacillati</taxon>
        <taxon>Actinomycetota</taxon>
        <taxon>Actinomycetes</taxon>
        <taxon>Mycobacteriales</taxon>
        <taxon>Tomitella</taxon>
    </lineage>
</organism>
<comment type="caution">
    <text evidence="1">The sequence shown here is derived from an EMBL/GenBank/DDBJ whole genome shotgun (WGS) entry which is preliminary data.</text>
</comment>
<dbReference type="Pfam" id="PF10009">
    <property type="entry name" value="DUF2252"/>
    <property type="match status" value="1"/>
</dbReference>
<keyword evidence="2" id="KW-1185">Reference proteome</keyword>
<reference evidence="2" key="1">
    <citation type="journal article" date="2019" name="Int. J. Syst. Evol. Microbiol.">
        <title>The Global Catalogue of Microorganisms (GCM) 10K type strain sequencing project: providing services to taxonomists for standard genome sequencing and annotation.</title>
        <authorList>
            <consortium name="The Broad Institute Genomics Platform"/>
            <consortium name="The Broad Institute Genome Sequencing Center for Infectious Disease"/>
            <person name="Wu L."/>
            <person name="Ma J."/>
        </authorList>
    </citation>
    <scope>NUCLEOTIDE SEQUENCE [LARGE SCALE GENOMIC DNA]</scope>
    <source>
        <strain evidence="2">JCM 18542</strain>
    </source>
</reference>
<dbReference type="Proteomes" id="UP001500839">
    <property type="component" value="Unassembled WGS sequence"/>
</dbReference>
<dbReference type="PANTHER" id="PTHR39441:SF1">
    <property type="entry name" value="DUF2252 DOMAIN-CONTAINING PROTEIN"/>
    <property type="match status" value="1"/>
</dbReference>
<gene>
    <name evidence="1" type="ORF">GCM10023353_02130</name>
</gene>
<dbReference type="EMBL" id="BAABKQ010000001">
    <property type="protein sequence ID" value="GAA4803472.1"/>
    <property type="molecule type" value="Genomic_DNA"/>
</dbReference>
<sequence>MGMTRGRSDLDDTERQAQIIDVFVDAFGEMIAADPDAFRKKFRKMADNPFAFYRGSACLFYADMADCDDPWADERTGRIWIQGDLHAENFGTYMDSAGQIVFDVNDFDEAYLGAFTWDIRRFCASIALLARRKAISDGDIAALIRTYVRAYLRTVRDFARGPLQAEDFKLHLRNTEGTVHEALLNARTRTRVALLDRNTVIEDHERRFGPGKGVRRLDADEHARVAAAFERYLETIPAHKRFHSITYAVKDIVGRKGFGIGSAGLPAYNILVEGQTEALENDVILSMKQGNIAAPSRIVRDTHVTEYFTDHGHRTAVSQRALQAHADPWLGYTVLDGVGYVVSELSPYVDDLDWSDLTEPEEIRPVLGYLGQSTACMHCVSDADSNQTLVAFQSEEAITAAIGGRDDAFVDDMVEFGAHYARQARNDRELFVDAFRNGKIPGINPTAS</sequence>
<evidence type="ECO:0000313" key="1">
    <source>
        <dbReference type="EMBL" id="GAA4803472.1"/>
    </source>
</evidence>
<dbReference type="PANTHER" id="PTHR39441">
    <property type="entry name" value="DUF2252 DOMAIN-CONTAINING PROTEIN"/>
    <property type="match status" value="1"/>
</dbReference>
<protein>
    <submittedName>
        <fullName evidence="1">DUF2252 domain-containing protein</fullName>
    </submittedName>
</protein>
<evidence type="ECO:0000313" key="2">
    <source>
        <dbReference type="Proteomes" id="UP001500839"/>
    </source>
</evidence>
<accession>A0ABP9C4D6</accession>